<evidence type="ECO:0000313" key="7">
    <source>
        <dbReference type="EMBL" id="KAF7991314.1"/>
    </source>
</evidence>
<evidence type="ECO:0000256" key="2">
    <source>
        <dbReference type="ARBA" id="ARBA00006840"/>
    </source>
</evidence>
<dbReference type="CDD" id="cd03156">
    <property type="entry name" value="uroplakin_I_like_LEL"/>
    <property type="match status" value="1"/>
</dbReference>
<feature type="transmembrane region" description="Helical" evidence="6">
    <location>
        <begin position="236"/>
        <end position="260"/>
    </location>
</feature>
<evidence type="ECO:0000256" key="1">
    <source>
        <dbReference type="ARBA" id="ARBA00004141"/>
    </source>
</evidence>
<dbReference type="Proteomes" id="UP000639338">
    <property type="component" value="Unassembled WGS sequence"/>
</dbReference>
<keyword evidence="4 6" id="KW-1133">Transmembrane helix</keyword>
<dbReference type="InterPro" id="IPR008952">
    <property type="entry name" value="Tetraspanin_EC2_sf"/>
</dbReference>
<dbReference type="PANTHER" id="PTHR19282:SF552">
    <property type="entry name" value="TETRASPANIN"/>
    <property type="match status" value="1"/>
</dbReference>
<dbReference type="PRINTS" id="PR00259">
    <property type="entry name" value="TMFOUR"/>
</dbReference>
<organism evidence="7 8">
    <name type="scientific">Aphidius gifuensis</name>
    <name type="common">Parasitoid wasp</name>
    <dbReference type="NCBI Taxonomy" id="684658"/>
    <lineage>
        <taxon>Eukaryota</taxon>
        <taxon>Metazoa</taxon>
        <taxon>Ecdysozoa</taxon>
        <taxon>Arthropoda</taxon>
        <taxon>Hexapoda</taxon>
        <taxon>Insecta</taxon>
        <taxon>Pterygota</taxon>
        <taxon>Neoptera</taxon>
        <taxon>Endopterygota</taxon>
        <taxon>Hymenoptera</taxon>
        <taxon>Apocrita</taxon>
        <taxon>Ichneumonoidea</taxon>
        <taxon>Braconidae</taxon>
        <taxon>Aphidiinae</taxon>
        <taxon>Aphidius</taxon>
    </lineage>
</organism>
<dbReference type="PIRSF" id="PIRSF002419">
    <property type="entry name" value="Tetraspanin"/>
    <property type="match status" value="1"/>
</dbReference>
<feature type="transmembrane region" description="Helical" evidence="6">
    <location>
        <begin position="66"/>
        <end position="89"/>
    </location>
</feature>
<evidence type="ECO:0000313" key="8">
    <source>
        <dbReference type="Proteomes" id="UP000639338"/>
    </source>
</evidence>
<feature type="transmembrane region" description="Helical" evidence="6">
    <location>
        <begin position="12"/>
        <end position="35"/>
    </location>
</feature>
<dbReference type="OrthoDB" id="6134317at2759"/>
<keyword evidence="5 6" id="KW-0472">Membrane</keyword>
<keyword evidence="3 6" id="KW-0812">Transmembrane</keyword>
<dbReference type="InterPro" id="IPR018499">
    <property type="entry name" value="Tetraspanin/Peripherin"/>
</dbReference>
<protein>
    <recommendedName>
        <fullName evidence="6">Tetraspanin</fullName>
    </recommendedName>
</protein>
<dbReference type="GO" id="GO:0005886">
    <property type="term" value="C:plasma membrane"/>
    <property type="evidence" value="ECO:0007669"/>
    <property type="project" value="TreeGrafter"/>
</dbReference>
<gene>
    <name evidence="7" type="ORF">HCN44_002876</name>
</gene>
<dbReference type="AlphaFoldDB" id="A0A834XU74"/>
<dbReference type="EMBL" id="JACMRX010000004">
    <property type="protein sequence ID" value="KAF7991314.1"/>
    <property type="molecule type" value="Genomic_DNA"/>
</dbReference>
<comment type="caution">
    <text evidence="7">The sequence shown here is derived from an EMBL/GenBank/DDBJ whole genome shotgun (WGS) entry which is preliminary data.</text>
</comment>
<accession>A0A834XU74</accession>
<dbReference type="PANTHER" id="PTHR19282">
    <property type="entry name" value="TETRASPANIN"/>
    <property type="match status" value="1"/>
</dbReference>
<sequence>MGFMSSCSKYFLCFFNFIFFVAGGAAMAAGLWILLDKKTLGDVFTSFEINEVSNVLNETNANVISLIAYCLIVAGALAFIVCFFGYCGAAVESRCLLCVYGILIIIILGLECVAVGLAHNLYSGADSHIKNVLKLTIEDYVELDSQPMPFNKTQAISATWDGIMTQMQCCGVESYKDFEKSNSWKETGKLAPAACCKKEGGKLLDGCQNNPSSSNSNFQKGCYQAVVDMVQRNQEIIIVIGSSIIFVEVLAIIMAMYLVCCHWRPQHGRLGIKVVHLKP</sequence>
<dbReference type="Pfam" id="PF00335">
    <property type="entry name" value="Tetraspanin"/>
    <property type="match status" value="1"/>
</dbReference>
<name>A0A834XU74_APHGI</name>
<comment type="subcellular location">
    <subcellularLocation>
        <location evidence="1 6">Membrane</location>
        <topology evidence="1 6">Multi-pass membrane protein</topology>
    </subcellularLocation>
</comment>
<evidence type="ECO:0000256" key="6">
    <source>
        <dbReference type="RuleBase" id="RU361218"/>
    </source>
</evidence>
<feature type="transmembrane region" description="Helical" evidence="6">
    <location>
        <begin position="96"/>
        <end position="118"/>
    </location>
</feature>
<dbReference type="InterPro" id="IPR000301">
    <property type="entry name" value="Tetraspanin_animals"/>
</dbReference>
<dbReference type="SUPFAM" id="SSF48652">
    <property type="entry name" value="Tetraspanin"/>
    <property type="match status" value="1"/>
</dbReference>
<keyword evidence="8" id="KW-1185">Reference proteome</keyword>
<proteinExistence type="inferred from homology"/>
<evidence type="ECO:0000256" key="3">
    <source>
        <dbReference type="ARBA" id="ARBA00022692"/>
    </source>
</evidence>
<comment type="similarity">
    <text evidence="2 6">Belongs to the tetraspanin (TM4SF) family.</text>
</comment>
<dbReference type="Gene3D" id="1.10.1450.10">
    <property type="entry name" value="Tetraspanin"/>
    <property type="match status" value="1"/>
</dbReference>
<reference evidence="7 8" key="1">
    <citation type="submission" date="2020-08" db="EMBL/GenBank/DDBJ databases">
        <title>Aphidius gifuensis genome sequencing and assembly.</title>
        <authorList>
            <person name="Du Z."/>
        </authorList>
    </citation>
    <scope>NUCLEOTIDE SEQUENCE [LARGE SCALE GENOMIC DNA]</scope>
    <source>
        <strain evidence="7">YNYX2018</strain>
        <tissue evidence="7">Adults</tissue>
    </source>
</reference>
<evidence type="ECO:0000256" key="5">
    <source>
        <dbReference type="ARBA" id="ARBA00023136"/>
    </source>
</evidence>
<evidence type="ECO:0000256" key="4">
    <source>
        <dbReference type="ARBA" id="ARBA00022989"/>
    </source>
</evidence>